<reference evidence="2" key="1">
    <citation type="submission" date="2024-06" db="EMBL/GenBank/DDBJ databases">
        <title>Hwangdonia haimaensis gen. nov., sp. nov., a member of the family Flavobacteriaceae isolated from the haima cold seep.</title>
        <authorList>
            <person name="Li J."/>
        </authorList>
    </citation>
    <scope>NUCLEOTIDE SEQUENCE [LARGE SCALE GENOMIC DNA]</scope>
    <source>
        <strain evidence="2">SCSIO 19198</strain>
    </source>
</reference>
<dbReference type="RefSeq" id="WP_316984344.1">
    <property type="nucleotide sequence ID" value="NZ_CP136521.1"/>
</dbReference>
<dbReference type="KEGG" id="hws:RNZ46_05335"/>
<dbReference type="InterPro" id="IPR015003">
    <property type="entry name" value="DUF1853"/>
</dbReference>
<evidence type="ECO:0000313" key="2">
    <source>
        <dbReference type="Proteomes" id="UP001302486"/>
    </source>
</evidence>
<dbReference type="EMBL" id="CP136521">
    <property type="protein sequence ID" value="WOD44682.1"/>
    <property type="molecule type" value="Genomic_DNA"/>
</dbReference>
<keyword evidence="2" id="KW-1185">Reference proteome</keyword>
<accession>A0AA97ENM6</accession>
<dbReference type="AlphaFoldDB" id="A0AA97ENM6"/>
<proteinExistence type="predicted"/>
<organism evidence="1 2">
    <name type="scientific">Hwangdonia lutea</name>
    <dbReference type="NCBI Taxonomy" id="3075823"/>
    <lineage>
        <taxon>Bacteria</taxon>
        <taxon>Pseudomonadati</taxon>
        <taxon>Bacteroidota</taxon>
        <taxon>Flavobacteriia</taxon>
        <taxon>Flavobacteriales</taxon>
        <taxon>Flavobacteriaceae</taxon>
        <taxon>Hwangdonia</taxon>
    </lineage>
</organism>
<gene>
    <name evidence="1" type="ORF">RNZ46_05335</name>
</gene>
<protein>
    <submittedName>
        <fullName evidence="1">DUF1853 family protein</fullName>
    </submittedName>
</protein>
<name>A0AA97ENM6_9FLAO</name>
<dbReference type="Proteomes" id="UP001302486">
    <property type="component" value="Chromosome"/>
</dbReference>
<sequence>MHQKAKDIQKRYDGFLKTPRLWEKHSVSGLQQFVIDSKPSKIDIDINEKLRLGKYIERLVSFELKQNKSISILSENIQIQDQKTTLGELDCLLLKDENPIHLEIIYKFYVYDDAIGNSEIEHFIGPNKKDALIEKLNKLSQKQLPFLYAEQSKTYLKTLNLDVNKIKQQVYFKAQLFIPFQKEITLKILNQNCIEGFYINKTQLQQFSDCKFYIPKKLDWVITPHSNVNWLPFESFKTIANSYFEQQFSPLCWLKRPNGELKKFFLVWW</sequence>
<dbReference type="Pfam" id="PF08907">
    <property type="entry name" value="DUF1853"/>
    <property type="match status" value="1"/>
</dbReference>
<evidence type="ECO:0000313" key="1">
    <source>
        <dbReference type="EMBL" id="WOD44682.1"/>
    </source>
</evidence>